<dbReference type="CDD" id="cd00060">
    <property type="entry name" value="FHA"/>
    <property type="match status" value="1"/>
</dbReference>
<keyword evidence="6 8" id="KW-0472">Membrane</keyword>
<feature type="transmembrane region" description="Helical" evidence="8">
    <location>
        <begin position="16"/>
        <end position="43"/>
    </location>
</feature>
<accession>A0ABU8LK45</accession>
<reference evidence="10 11" key="1">
    <citation type="submission" date="2024-02" db="EMBL/GenBank/DDBJ databases">
        <authorList>
            <person name="Saticioglu I.B."/>
        </authorList>
    </citation>
    <scope>NUCLEOTIDE SEQUENCE [LARGE SCALE GENOMIC DNA]</scope>
    <source>
        <strain evidence="10 11">Mu-43</strain>
    </source>
</reference>
<dbReference type="InterPro" id="IPR008984">
    <property type="entry name" value="SMAD_FHA_dom_sf"/>
</dbReference>
<dbReference type="InterPro" id="IPR051791">
    <property type="entry name" value="Pra-immunoreactive"/>
</dbReference>
<evidence type="ECO:0000256" key="6">
    <source>
        <dbReference type="ARBA" id="ARBA00023136"/>
    </source>
</evidence>
<comment type="caution">
    <text evidence="10">The sequence shown here is derived from an EMBL/GenBank/DDBJ whole genome shotgun (WGS) entry which is preliminary data.</text>
</comment>
<dbReference type="SUPFAM" id="SSF49879">
    <property type="entry name" value="SMAD/FHA domain"/>
    <property type="match status" value="1"/>
</dbReference>
<evidence type="ECO:0000256" key="2">
    <source>
        <dbReference type="ARBA" id="ARBA00022475"/>
    </source>
</evidence>
<keyword evidence="2" id="KW-1003">Cell membrane</keyword>
<dbReference type="InterPro" id="IPR010432">
    <property type="entry name" value="RDD"/>
</dbReference>
<evidence type="ECO:0000256" key="3">
    <source>
        <dbReference type="ARBA" id="ARBA00022553"/>
    </source>
</evidence>
<evidence type="ECO:0000313" key="11">
    <source>
        <dbReference type="Proteomes" id="UP001366085"/>
    </source>
</evidence>
<dbReference type="RefSeq" id="WP_337318841.1">
    <property type="nucleotide sequence ID" value="NZ_JBBDGN010000005.1"/>
</dbReference>
<dbReference type="PANTHER" id="PTHR36115">
    <property type="entry name" value="PROLINE-RICH ANTIGEN HOMOLOG-RELATED"/>
    <property type="match status" value="1"/>
</dbReference>
<protein>
    <submittedName>
        <fullName evidence="10">RDD family protein</fullName>
    </submittedName>
</protein>
<evidence type="ECO:0000259" key="9">
    <source>
        <dbReference type="PROSITE" id="PS50006"/>
    </source>
</evidence>
<evidence type="ECO:0000256" key="4">
    <source>
        <dbReference type="ARBA" id="ARBA00022692"/>
    </source>
</evidence>
<gene>
    <name evidence="10" type="ORF">WDU93_06665</name>
</gene>
<evidence type="ECO:0000256" key="7">
    <source>
        <dbReference type="SAM" id="MobiDB-lite"/>
    </source>
</evidence>
<keyword evidence="5 8" id="KW-1133">Transmembrane helix</keyword>
<feature type="transmembrane region" description="Helical" evidence="8">
    <location>
        <begin position="50"/>
        <end position="72"/>
    </location>
</feature>
<keyword evidence="4 8" id="KW-0812">Transmembrane</keyword>
<name>A0ABU8LK45_9MICO</name>
<dbReference type="InterPro" id="IPR000253">
    <property type="entry name" value="FHA_dom"/>
</dbReference>
<evidence type="ECO:0000256" key="8">
    <source>
        <dbReference type="SAM" id="Phobius"/>
    </source>
</evidence>
<dbReference type="Gene3D" id="2.60.200.20">
    <property type="match status" value="1"/>
</dbReference>
<feature type="transmembrane region" description="Helical" evidence="8">
    <location>
        <begin position="107"/>
        <end position="124"/>
    </location>
</feature>
<feature type="region of interest" description="Disordered" evidence="7">
    <location>
        <begin position="201"/>
        <end position="286"/>
    </location>
</feature>
<feature type="domain" description="FHA" evidence="9">
    <location>
        <begin position="315"/>
        <end position="366"/>
    </location>
</feature>
<dbReference type="PROSITE" id="PS50006">
    <property type="entry name" value="FHA_DOMAIN"/>
    <property type="match status" value="1"/>
</dbReference>
<evidence type="ECO:0000256" key="5">
    <source>
        <dbReference type="ARBA" id="ARBA00022989"/>
    </source>
</evidence>
<proteinExistence type="predicted"/>
<comment type="subcellular location">
    <subcellularLocation>
        <location evidence="1">Cell membrane</location>
        <topology evidence="1">Multi-pass membrane protein</topology>
    </subcellularLocation>
</comment>
<keyword evidence="3" id="KW-0597">Phosphoprotein</keyword>
<dbReference type="Pfam" id="PF06271">
    <property type="entry name" value="RDD"/>
    <property type="match status" value="1"/>
</dbReference>
<evidence type="ECO:0000256" key="1">
    <source>
        <dbReference type="ARBA" id="ARBA00004651"/>
    </source>
</evidence>
<dbReference type="Proteomes" id="UP001366085">
    <property type="component" value="Unassembled WGS sequence"/>
</dbReference>
<organism evidence="10 11">
    <name type="scientific">Microbacterium istanbulense</name>
    <dbReference type="NCBI Taxonomy" id="3122049"/>
    <lineage>
        <taxon>Bacteria</taxon>
        <taxon>Bacillati</taxon>
        <taxon>Actinomycetota</taxon>
        <taxon>Actinomycetes</taxon>
        <taxon>Micrococcales</taxon>
        <taxon>Microbacteriaceae</taxon>
        <taxon>Microbacterium</taxon>
    </lineage>
</organism>
<dbReference type="EMBL" id="JBBDGN010000005">
    <property type="protein sequence ID" value="MEJ1091375.1"/>
    <property type="molecule type" value="Genomic_DNA"/>
</dbReference>
<keyword evidence="11" id="KW-1185">Reference proteome</keyword>
<sequence length="402" mass="41283">MTMLPAGTVAPLQRRAIAYIIDVLIASAIGIVAGLLFFGVWALTGRELTALLFGGPVLGLVSLAWALVYTWMQGGAGSIGMRAQGLRLVSATTGEPLGFGKALLRNIVWGLTAAFVVGYFSVLFDSSGRFQGWHDKATGALMIDARVPKGDAHPETSAMVLPAPPAPSSVAVPVSAAQPAPPVAQPVAPPAALPEETVVAPRTDAPAPGDPLISFVPGVTQPTPPRTPAPVVSPPATVPPEPVPPAPAPPAPTPSVTTPPAPAAPVAPPAPAAPVAPPAPASSEDDIESTRISIPGHRLVFTWDDGQRVTVSGRTVFGRNPEQEPDAVVVVVRDETRSLSKTHFEAGASPSGGWVMDRHSTNGTLVVRDGARIACPPGQRMPVRLGDALEIGDRIVTIGGYA</sequence>
<feature type="compositionally biased region" description="Pro residues" evidence="7">
    <location>
        <begin position="222"/>
        <end position="280"/>
    </location>
</feature>
<evidence type="ECO:0000313" key="10">
    <source>
        <dbReference type="EMBL" id="MEJ1091375.1"/>
    </source>
</evidence>